<evidence type="ECO:0000256" key="1">
    <source>
        <dbReference type="SAM" id="MobiDB-lite"/>
    </source>
</evidence>
<sequence>MPSFTLKKRLTRLPLALEIGLILIVKIALLTLLWKAFFSEPQTKKMRMPTAQVEQHLLTSQAVAPASLPSYPTSRPEAPHDSH</sequence>
<accession>A0ABW0M9W6</accession>
<dbReference type="EMBL" id="JBHSMT010000013">
    <property type="protein sequence ID" value="MFC5473828.1"/>
    <property type="molecule type" value="Genomic_DNA"/>
</dbReference>
<reference evidence="4" key="1">
    <citation type="journal article" date="2019" name="Int. J. Syst. Evol. Microbiol.">
        <title>The Global Catalogue of Microorganisms (GCM) 10K type strain sequencing project: providing services to taxonomists for standard genome sequencing and annotation.</title>
        <authorList>
            <consortium name="The Broad Institute Genomics Platform"/>
            <consortium name="The Broad Institute Genome Sequencing Center for Infectious Disease"/>
            <person name="Wu L."/>
            <person name="Ma J."/>
        </authorList>
    </citation>
    <scope>NUCLEOTIDE SEQUENCE [LARGE SCALE GENOMIC DNA]</scope>
    <source>
        <strain evidence="4">JCM 17066</strain>
    </source>
</reference>
<protein>
    <submittedName>
        <fullName evidence="3">Cytochrome oxidase putative small subunit CydP</fullName>
    </submittedName>
</protein>
<dbReference type="RefSeq" id="WP_378996701.1">
    <property type="nucleotide sequence ID" value="NZ_JBHSMT010000013.1"/>
</dbReference>
<evidence type="ECO:0000256" key="2">
    <source>
        <dbReference type="SAM" id="Phobius"/>
    </source>
</evidence>
<dbReference type="InterPro" id="IPR054636">
    <property type="entry name" value="CydP"/>
</dbReference>
<evidence type="ECO:0000313" key="3">
    <source>
        <dbReference type="EMBL" id="MFC5473828.1"/>
    </source>
</evidence>
<organism evidence="3 4">
    <name type="scientific">Paraherbaspirillum soli</name>
    <dbReference type="NCBI Taxonomy" id="631222"/>
    <lineage>
        <taxon>Bacteria</taxon>
        <taxon>Pseudomonadati</taxon>
        <taxon>Pseudomonadota</taxon>
        <taxon>Betaproteobacteria</taxon>
        <taxon>Burkholderiales</taxon>
        <taxon>Oxalobacteraceae</taxon>
        <taxon>Paraherbaspirillum</taxon>
    </lineage>
</organism>
<keyword evidence="2" id="KW-1133">Transmembrane helix</keyword>
<dbReference type="Proteomes" id="UP001596045">
    <property type="component" value="Unassembled WGS sequence"/>
</dbReference>
<dbReference type="NCBIfam" id="NF045611">
    <property type="entry name" value="small_CydP"/>
    <property type="match status" value="1"/>
</dbReference>
<comment type="caution">
    <text evidence="3">The sequence shown here is derived from an EMBL/GenBank/DDBJ whole genome shotgun (WGS) entry which is preliminary data.</text>
</comment>
<proteinExistence type="predicted"/>
<gene>
    <name evidence="3" type="primary">cydP</name>
    <name evidence="3" type="ORF">ACFPM8_07635</name>
</gene>
<name>A0ABW0M9W6_9BURK</name>
<keyword evidence="4" id="KW-1185">Reference proteome</keyword>
<feature type="region of interest" description="Disordered" evidence="1">
    <location>
        <begin position="64"/>
        <end position="83"/>
    </location>
</feature>
<evidence type="ECO:0000313" key="4">
    <source>
        <dbReference type="Proteomes" id="UP001596045"/>
    </source>
</evidence>
<keyword evidence="2" id="KW-0472">Membrane</keyword>
<keyword evidence="2" id="KW-0812">Transmembrane</keyword>
<feature type="transmembrane region" description="Helical" evidence="2">
    <location>
        <begin position="15"/>
        <end position="38"/>
    </location>
</feature>